<dbReference type="EMBL" id="CACRUT010000020">
    <property type="protein sequence ID" value="VYU51628.1"/>
    <property type="molecule type" value="Genomic_DNA"/>
</dbReference>
<organism evidence="5">
    <name type="scientific">Paraprevotella clara</name>
    <dbReference type="NCBI Taxonomy" id="454154"/>
    <lineage>
        <taxon>Bacteria</taxon>
        <taxon>Pseudomonadati</taxon>
        <taxon>Bacteroidota</taxon>
        <taxon>Bacteroidia</taxon>
        <taxon>Bacteroidales</taxon>
        <taxon>Prevotellaceae</taxon>
        <taxon>Paraprevotella</taxon>
    </lineage>
</organism>
<dbReference type="Pfam" id="PF02311">
    <property type="entry name" value="AraC_binding"/>
    <property type="match status" value="1"/>
</dbReference>
<evidence type="ECO:0000256" key="2">
    <source>
        <dbReference type="ARBA" id="ARBA00023125"/>
    </source>
</evidence>
<dbReference type="InterPro" id="IPR020449">
    <property type="entry name" value="Tscrpt_reg_AraC-type_HTH"/>
</dbReference>
<dbReference type="GO" id="GO:0003700">
    <property type="term" value="F:DNA-binding transcription factor activity"/>
    <property type="evidence" value="ECO:0007669"/>
    <property type="project" value="InterPro"/>
</dbReference>
<dbReference type="InterPro" id="IPR009057">
    <property type="entry name" value="Homeodomain-like_sf"/>
</dbReference>
<dbReference type="PRINTS" id="PR00032">
    <property type="entry name" value="HTHARAC"/>
</dbReference>
<evidence type="ECO:0000256" key="1">
    <source>
        <dbReference type="ARBA" id="ARBA00023015"/>
    </source>
</evidence>
<dbReference type="SUPFAM" id="SSF51182">
    <property type="entry name" value="RmlC-like cupins"/>
    <property type="match status" value="1"/>
</dbReference>
<gene>
    <name evidence="5" type="primary">araC_6</name>
    <name evidence="5" type="ORF">PCLFYP37_03198</name>
</gene>
<sequence>MNNDIDQMHFLVLHIGEACCRENWNYKNICSPFTRIYYVTKGYAQIELPDKKQDLHPGLMYIIPAFTTHSYICHGEFCHYYIHIYNESDHDILEDWELPTEIRTENETLSYIRKLYKLCPGLELTQTDPQYYDNSPALTRNILKNKQRELYARVESRGIIYQLLAEFLHQAQPKKYVADERITRVLAYIRTHLNAKPDIEALAALSCLSKDHLIRIFKREMKMTPLCYINKKRMEKAQLRLVTELTPIKEIAYQLGFEDQAYFNRIFKKTTGLTPMNYRKAYHNQTL</sequence>
<keyword evidence="3" id="KW-0804">Transcription</keyword>
<keyword evidence="2" id="KW-0238">DNA-binding</keyword>
<dbReference type="InterPro" id="IPR011051">
    <property type="entry name" value="RmlC_Cupin_sf"/>
</dbReference>
<dbReference type="Gene3D" id="1.10.10.60">
    <property type="entry name" value="Homeodomain-like"/>
    <property type="match status" value="2"/>
</dbReference>
<dbReference type="PANTHER" id="PTHR43280:SF28">
    <property type="entry name" value="HTH-TYPE TRANSCRIPTIONAL ACTIVATOR RHAS"/>
    <property type="match status" value="1"/>
</dbReference>
<dbReference type="InterPro" id="IPR014710">
    <property type="entry name" value="RmlC-like_jellyroll"/>
</dbReference>
<dbReference type="PROSITE" id="PS00041">
    <property type="entry name" value="HTH_ARAC_FAMILY_1"/>
    <property type="match status" value="1"/>
</dbReference>
<evidence type="ECO:0000259" key="4">
    <source>
        <dbReference type="PROSITE" id="PS01124"/>
    </source>
</evidence>
<accession>A0A6N3FHC5</accession>
<dbReference type="Pfam" id="PF12833">
    <property type="entry name" value="HTH_18"/>
    <property type="match status" value="1"/>
</dbReference>
<dbReference type="SMART" id="SM00342">
    <property type="entry name" value="HTH_ARAC"/>
    <property type="match status" value="1"/>
</dbReference>
<evidence type="ECO:0000256" key="3">
    <source>
        <dbReference type="ARBA" id="ARBA00023163"/>
    </source>
</evidence>
<protein>
    <submittedName>
        <fullName evidence="5">Arabinose operon regulatory protein</fullName>
    </submittedName>
</protein>
<dbReference type="InterPro" id="IPR018062">
    <property type="entry name" value="HTH_AraC-typ_CS"/>
</dbReference>
<keyword evidence="1" id="KW-0805">Transcription regulation</keyword>
<name>A0A6N3FHC5_9BACT</name>
<feature type="domain" description="HTH araC/xylS-type" evidence="4">
    <location>
        <begin position="183"/>
        <end position="281"/>
    </location>
</feature>
<dbReference type="Gene3D" id="2.60.120.10">
    <property type="entry name" value="Jelly Rolls"/>
    <property type="match status" value="1"/>
</dbReference>
<dbReference type="PROSITE" id="PS01124">
    <property type="entry name" value="HTH_ARAC_FAMILY_2"/>
    <property type="match status" value="1"/>
</dbReference>
<dbReference type="PANTHER" id="PTHR43280">
    <property type="entry name" value="ARAC-FAMILY TRANSCRIPTIONAL REGULATOR"/>
    <property type="match status" value="1"/>
</dbReference>
<dbReference type="RefSeq" id="WP_288607376.1">
    <property type="nucleotide sequence ID" value="NZ_CACRUT010000020.1"/>
</dbReference>
<evidence type="ECO:0000313" key="5">
    <source>
        <dbReference type="EMBL" id="VYU51628.1"/>
    </source>
</evidence>
<dbReference type="GO" id="GO:0043565">
    <property type="term" value="F:sequence-specific DNA binding"/>
    <property type="evidence" value="ECO:0007669"/>
    <property type="project" value="InterPro"/>
</dbReference>
<dbReference type="SUPFAM" id="SSF46689">
    <property type="entry name" value="Homeodomain-like"/>
    <property type="match status" value="2"/>
</dbReference>
<dbReference type="InterPro" id="IPR018060">
    <property type="entry name" value="HTH_AraC"/>
</dbReference>
<reference evidence="5" key="1">
    <citation type="submission" date="2019-11" db="EMBL/GenBank/DDBJ databases">
        <authorList>
            <person name="Feng L."/>
        </authorList>
    </citation>
    <scope>NUCLEOTIDE SEQUENCE</scope>
    <source>
        <strain evidence="5">PclaraLFYP37</strain>
    </source>
</reference>
<dbReference type="InterPro" id="IPR003313">
    <property type="entry name" value="AraC-bd"/>
</dbReference>
<dbReference type="AlphaFoldDB" id="A0A6N3FHC5"/>
<proteinExistence type="predicted"/>